<keyword evidence="2" id="KW-1185">Reference proteome</keyword>
<evidence type="ECO:0000313" key="1">
    <source>
        <dbReference type="EMBL" id="CAH6720540.1"/>
    </source>
</evidence>
<proteinExistence type="predicted"/>
<dbReference type="Proteomes" id="UP001152531">
    <property type="component" value="Unassembled WGS sequence"/>
</dbReference>
<name>A0ACA9Y6C9_9ASCO</name>
<dbReference type="EMBL" id="CALSDN010000004">
    <property type="protein sequence ID" value="CAH6720540.1"/>
    <property type="molecule type" value="Genomic_DNA"/>
</dbReference>
<comment type="caution">
    <text evidence="1">The sequence shown here is derived from an EMBL/GenBank/DDBJ whole genome shotgun (WGS) entry which is preliminary data.</text>
</comment>
<evidence type="ECO:0000313" key="2">
    <source>
        <dbReference type="Proteomes" id="UP001152531"/>
    </source>
</evidence>
<sequence>MNNPPSILRRNNTLVGNRVSVTGSTRSSMLARSIDRSDRRSLLSTPLTRRTPSTSTYTVTQTPDERPIRNKNYQNLITNEIYEFLSMNKFELEMNHPLTSKTLKIPTQKDFMVIFQFLYNKIDPFYKFTKSIDNEVITILKMLRYPYIESITRSQISAVGGNNWPNFLGILYWLVKLNLQIMEFGDPQRITLEDELDGLFVNYTTKCYENFLNNEDDNEKHTKELNDELQKFNDKIDKEIVIRTEKKKQLNQQLDEINEYYEQLKYGQKTTEALENDIVKIQAYLESTADMKFQWANQMDILNTEITKYEDKINKARQEKQQLNTKLSQKGINVLMIEKLTNEKLTIIRNIDIFNDKIRDIDIMINEKTKDMNKIITELQQKIQEYNGSIYKMELNDYLPREKYQINLKFNYLNFNRNDLNEILNKDLKTDKIEFIKVKNISKDSIRDLKDLIQKNSIEISKVTQINDEKDRKLRNIEMINSSKISEINDKEIENEFKLNEYNKYVERAEYEITEMKVKKEEEFLQDQNNLTTISEEFEKTLDEIDKKRKILMVTTSEISAFIQQYEHDVNSTLKDLESFIAKEVEEL</sequence>
<gene>
    <name evidence="1" type="ORF">CLIB1444_04S02388</name>
</gene>
<protein>
    <submittedName>
        <fullName evidence="1">Probable kinetochore protein Ndc80p</fullName>
    </submittedName>
</protein>
<accession>A0ACA9Y6C9</accession>
<organism evidence="1 2">
    <name type="scientific">[Candida] jaroonii</name>
    <dbReference type="NCBI Taxonomy" id="467808"/>
    <lineage>
        <taxon>Eukaryota</taxon>
        <taxon>Fungi</taxon>
        <taxon>Dikarya</taxon>
        <taxon>Ascomycota</taxon>
        <taxon>Saccharomycotina</taxon>
        <taxon>Pichiomycetes</taxon>
        <taxon>Debaryomycetaceae</taxon>
        <taxon>Yamadazyma</taxon>
    </lineage>
</organism>
<reference evidence="1" key="1">
    <citation type="submission" date="2022-06" db="EMBL/GenBank/DDBJ databases">
        <authorList>
            <person name="Legras J.-L."/>
            <person name="Devillers H."/>
            <person name="Grondin C."/>
        </authorList>
    </citation>
    <scope>NUCLEOTIDE SEQUENCE</scope>
    <source>
        <strain evidence="1">CLIB 1444</strain>
    </source>
</reference>